<protein>
    <submittedName>
        <fullName evidence="1">Uncharacterized protein</fullName>
    </submittedName>
</protein>
<evidence type="ECO:0000313" key="1">
    <source>
        <dbReference type="EMBL" id="KKN77475.1"/>
    </source>
</evidence>
<dbReference type="EMBL" id="LAZR01000278">
    <property type="protein sequence ID" value="KKN77475.1"/>
    <property type="molecule type" value="Genomic_DNA"/>
</dbReference>
<name>A0A0F9T8E3_9ZZZZ</name>
<sequence>MKQSEVRESLRSGTKEGTWFLNIYLNIGGIGHVMV</sequence>
<reference evidence="1" key="1">
    <citation type="journal article" date="2015" name="Nature">
        <title>Complex archaea that bridge the gap between prokaryotes and eukaryotes.</title>
        <authorList>
            <person name="Spang A."/>
            <person name="Saw J.H."/>
            <person name="Jorgensen S.L."/>
            <person name="Zaremba-Niedzwiedzka K."/>
            <person name="Martijn J."/>
            <person name="Lind A.E."/>
            <person name="van Eijk R."/>
            <person name="Schleper C."/>
            <person name="Guy L."/>
            <person name="Ettema T.J."/>
        </authorList>
    </citation>
    <scope>NUCLEOTIDE SEQUENCE</scope>
</reference>
<gene>
    <name evidence="1" type="ORF">LCGC14_0360340</name>
</gene>
<organism evidence="1">
    <name type="scientific">marine sediment metagenome</name>
    <dbReference type="NCBI Taxonomy" id="412755"/>
    <lineage>
        <taxon>unclassified sequences</taxon>
        <taxon>metagenomes</taxon>
        <taxon>ecological metagenomes</taxon>
    </lineage>
</organism>
<dbReference type="AlphaFoldDB" id="A0A0F9T8E3"/>
<accession>A0A0F9T8E3</accession>
<proteinExistence type="predicted"/>
<comment type="caution">
    <text evidence="1">The sequence shown here is derived from an EMBL/GenBank/DDBJ whole genome shotgun (WGS) entry which is preliminary data.</text>
</comment>